<dbReference type="InterPro" id="IPR001373">
    <property type="entry name" value="Cullin_N"/>
</dbReference>
<evidence type="ECO:0000256" key="2">
    <source>
        <dbReference type="ARBA" id="ARBA00022843"/>
    </source>
</evidence>
<feature type="domain" description="Cullin family profile" evidence="5">
    <location>
        <begin position="25"/>
        <end position="231"/>
    </location>
</feature>
<dbReference type="Proteomes" id="UP000029120">
    <property type="component" value="Chromosome 5"/>
</dbReference>
<dbReference type="InterPro" id="IPR036390">
    <property type="entry name" value="WH_DNA-bd_sf"/>
</dbReference>
<reference evidence="7" key="1">
    <citation type="journal article" date="2015" name="Nat. Plants">
        <title>Genome expansion of Arabis alpina linked with retrotransposition and reduced symmetric DNA methylation.</title>
        <authorList>
            <person name="Willing E.M."/>
            <person name="Rawat V."/>
            <person name="Mandakova T."/>
            <person name="Maumus F."/>
            <person name="James G.V."/>
            <person name="Nordstroem K.J."/>
            <person name="Becker C."/>
            <person name="Warthmann N."/>
            <person name="Chica C."/>
            <person name="Szarzynska B."/>
            <person name="Zytnicki M."/>
            <person name="Albani M.C."/>
            <person name="Kiefer C."/>
            <person name="Bergonzi S."/>
            <person name="Castaings L."/>
            <person name="Mateos J.L."/>
            <person name="Berns M.C."/>
            <person name="Bujdoso N."/>
            <person name="Piofczyk T."/>
            <person name="de Lorenzo L."/>
            <person name="Barrero-Sicilia C."/>
            <person name="Mateos I."/>
            <person name="Piednoel M."/>
            <person name="Hagmann J."/>
            <person name="Chen-Min-Tao R."/>
            <person name="Iglesias-Fernandez R."/>
            <person name="Schuster S.C."/>
            <person name="Alonso-Blanco C."/>
            <person name="Roudier F."/>
            <person name="Carbonero P."/>
            <person name="Paz-Ares J."/>
            <person name="Davis S.J."/>
            <person name="Pecinka A."/>
            <person name="Quesneville H."/>
            <person name="Colot V."/>
            <person name="Lysak M.A."/>
            <person name="Weigel D."/>
            <person name="Coupland G."/>
            <person name="Schneeberger K."/>
        </authorList>
    </citation>
    <scope>NUCLEOTIDE SEQUENCE [LARGE SCALE GENOMIC DNA]</scope>
    <source>
        <strain evidence="7">cv. Pajares</strain>
    </source>
</reference>
<dbReference type="Gene3D" id="1.10.10.10">
    <property type="entry name" value="Winged helix-like DNA-binding domain superfamily/Winged helix DNA-binding domain"/>
    <property type="match status" value="1"/>
</dbReference>
<dbReference type="SMART" id="SM00884">
    <property type="entry name" value="Cullin_Nedd8"/>
    <property type="match status" value="1"/>
</dbReference>
<dbReference type="GO" id="GO:0031625">
    <property type="term" value="F:ubiquitin protein ligase binding"/>
    <property type="evidence" value="ECO:0007669"/>
    <property type="project" value="InterPro"/>
</dbReference>
<dbReference type="InterPro" id="IPR016158">
    <property type="entry name" value="Cullin_homology"/>
</dbReference>
<dbReference type="SUPFAM" id="SSF46785">
    <property type="entry name" value="Winged helix' DNA-binding domain"/>
    <property type="match status" value="1"/>
</dbReference>
<evidence type="ECO:0000256" key="3">
    <source>
        <dbReference type="PROSITE-ProRule" id="PRU00330"/>
    </source>
</evidence>
<dbReference type="OMA" id="MAHFEDF"/>
<evidence type="ECO:0000256" key="4">
    <source>
        <dbReference type="RuleBase" id="RU003829"/>
    </source>
</evidence>
<accession>A0A087GZK4</accession>
<dbReference type="PANTHER" id="PTHR11932">
    <property type="entry name" value="CULLIN"/>
    <property type="match status" value="1"/>
</dbReference>
<evidence type="ECO:0000313" key="6">
    <source>
        <dbReference type="EMBL" id="KFK35306.1"/>
    </source>
</evidence>
<dbReference type="SMART" id="SM00182">
    <property type="entry name" value="CULLIN"/>
    <property type="match status" value="1"/>
</dbReference>
<dbReference type="AlphaFoldDB" id="A0A087GZK4"/>
<dbReference type="Pfam" id="PF10557">
    <property type="entry name" value="Cullin_Nedd8"/>
    <property type="match status" value="1"/>
</dbReference>
<dbReference type="InterPro" id="IPR036388">
    <property type="entry name" value="WH-like_DNA-bd_sf"/>
</dbReference>
<dbReference type="FunFam" id="1.20.1310.10:FF:000013">
    <property type="entry name" value="Cullin-1 like"/>
    <property type="match status" value="1"/>
</dbReference>
<keyword evidence="2" id="KW-0832">Ubl conjugation</keyword>
<dbReference type="OrthoDB" id="27073at2759"/>
<proteinExistence type="inferred from homology"/>
<dbReference type="Gene3D" id="3.30.230.130">
    <property type="entry name" value="Cullin, Chain C, Domain 2"/>
    <property type="match status" value="1"/>
</dbReference>
<evidence type="ECO:0000313" key="7">
    <source>
        <dbReference type="Proteomes" id="UP000029120"/>
    </source>
</evidence>
<dbReference type="EMBL" id="CM002873">
    <property type="protein sequence ID" value="KFK35306.1"/>
    <property type="molecule type" value="Genomic_DNA"/>
</dbReference>
<dbReference type="Gene3D" id="1.20.1310.10">
    <property type="entry name" value="Cullin Repeats"/>
    <property type="match status" value="1"/>
</dbReference>
<dbReference type="InterPro" id="IPR036317">
    <property type="entry name" value="Cullin_homology_sf"/>
</dbReference>
<keyword evidence="1" id="KW-1017">Isopeptide bond</keyword>
<dbReference type="GO" id="GO:0006511">
    <property type="term" value="P:ubiquitin-dependent protein catabolic process"/>
    <property type="evidence" value="ECO:0007669"/>
    <property type="project" value="InterPro"/>
</dbReference>
<organism evidence="6 7">
    <name type="scientific">Arabis alpina</name>
    <name type="common">Alpine rock-cress</name>
    <dbReference type="NCBI Taxonomy" id="50452"/>
    <lineage>
        <taxon>Eukaryota</taxon>
        <taxon>Viridiplantae</taxon>
        <taxon>Streptophyta</taxon>
        <taxon>Embryophyta</taxon>
        <taxon>Tracheophyta</taxon>
        <taxon>Spermatophyta</taxon>
        <taxon>Magnoliopsida</taxon>
        <taxon>eudicotyledons</taxon>
        <taxon>Gunneridae</taxon>
        <taxon>Pentapetalae</taxon>
        <taxon>rosids</taxon>
        <taxon>malvids</taxon>
        <taxon>Brassicales</taxon>
        <taxon>Brassicaceae</taxon>
        <taxon>Arabideae</taxon>
        <taxon>Arabis</taxon>
    </lineage>
</organism>
<dbReference type="FunFam" id="1.10.10.10:FF:000014">
    <property type="entry name" value="Cullin 1"/>
    <property type="match status" value="1"/>
</dbReference>
<evidence type="ECO:0000259" key="5">
    <source>
        <dbReference type="PROSITE" id="PS50069"/>
    </source>
</evidence>
<dbReference type="InterPro" id="IPR019559">
    <property type="entry name" value="Cullin_neddylation_domain"/>
</dbReference>
<gene>
    <name evidence="6" type="ordered locus">AALP_Aa5g267400</name>
</gene>
<dbReference type="eggNOG" id="KOG2166">
    <property type="taxonomic scope" value="Eukaryota"/>
</dbReference>
<protein>
    <recommendedName>
        <fullName evidence="5">Cullin family profile domain-containing protein</fullName>
    </recommendedName>
</protein>
<dbReference type="InterPro" id="IPR045093">
    <property type="entry name" value="Cullin"/>
</dbReference>
<name>A0A087GZK4_ARAAL</name>
<dbReference type="Pfam" id="PF26557">
    <property type="entry name" value="Cullin_AB"/>
    <property type="match status" value="1"/>
</dbReference>
<sequence length="311" mass="35983">MGMVSKALQEAFEIFCNKKVAGSSSNAELLATFCDNLLKKGGSENLSDEAIDAWLENVVEFLVYISDKDLFAEFYRKKQAHRLLFDRCSNEGHERSILTKLKELFGREFTFQMEGMVTDMTLARECQNSFEEYLATNMTANPGIDLTVTVLTTRFWPRYKTCDLNLPSEMAKRLQWISSLGTCHIIGKFDQKPIELIVSTYQAAVLLLFNNTERLSYNEMLEQLNLSHEDLIPLPPMEERKKVVEDVDRDRRYAIDASLVRIMKSRKVLGHQQLVSECVEHNSRMFKPDINMIKKRIEDLISREVVRILTF</sequence>
<evidence type="ECO:0000256" key="1">
    <source>
        <dbReference type="ARBA" id="ARBA00022499"/>
    </source>
</evidence>
<dbReference type="PROSITE" id="PS50069">
    <property type="entry name" value="CULLIN_2"/>
    <property type="match status" value="1"/>
</dbReference>
<dbReference type="InterPro" id="IPR059120">
    <property type="entry name" value="Cullin-like_AB"/>
</dbReference>
<dbReference type="SUPFAM" id="SSF75632">
    <property type="entry name" value="Cullin homology domain"/>
    <property type="match status" value="1"/>
</dbReference>
<keyword evidence="7" id="KW-1185">Reference proteome</keyword>
<comment type="similarity">
    <text evidence="3 4">Belongs to the cullin family.</text>
</comment>
<dbReference type="Pfam" id="PF00888">
    <property type="entry name" value="Cullin"/>
    <property type="match status" value="1"/>
</dbReference>
<dbReference type="Gramene" id="KFK35306">
    <property type="protein sequence ID" value="KFK35306"/>
    <property type="gene ID" value="AALP_AA5G267400"/>
</dbReference>